<feature type="transmembrane region" description="Helical" evidence="6">
    <location>
        <begin position="79"/>
        <end position="103"/>
    </location>
</feature>
<feature type="domain" description="Rhodopsin" evidence="7">
    <location>
        <begin position="20"/>
        <end position="257"/>
    </location>
</feature>
<comment type="similarity">
    <text evidence="5">Belongs to the SAT4 family.</text>
</comment>
<evidence type="ECO:0000313" key="8">
    <source>
        <dbReference type="EMBL" id="TVY85526.1"/>
    </source>
</evidence>
<gene>
    <name evidence="8" type="primary">SAT4_3</name>
    <name evidence="8" type="ORF">LSUE1_G000378</name>
</gene>
<keyword evidence="4 6" id="KW-0472">Membrane</keyword>
<evidence type="ECO:0000256" key="5">
    <source>
        <dbReference type="ARBA" id="ARBA00038359"/>
    </source>
</evidence>
<keyword evidence="9" id="KW-1185">Reference proteome</keyword>
<comment type="subcellular location">
    <subcellularLocation>
        <location evidence="1">Membrane</location>
        <topology evidence="1">Multi-pass membrane protein</topology>
    </subcellularLocation>
</comment>
<feature type="transmembrane region" description="Helical" evidence="6">
    <location>
        <begin position="193"/>
        <end position="214"/>
    </location>
</feature>
<dbReference type="PANTHER" id="PTHR33048:SF47">
    <property type="entry name" value="INTEGRAL MEMBRANE PROTEIN-RELATED"/>
    <property type="match status" value="1"/>
</dbReference>
<dbReference type="Pfam" id="PF20684">
    <property type="entry name" value="Fung_rhodopsin"/>
    <property type="match status" value="1"/>
</dbReference>
<dbReference type="EMBL" id="QGMK01000003">
    <property type="protein sequence ID" value="TVY85526.1"/>
    <property type="molecule type" value="Genomic_DNA"/>
</dbReference>
<sequence length="318" mass="34952">MAVIVPSIVFTTLALFSVIARLVARILVLRIAGRDEAAIIAAMICSLALLVATVGETSRGLGRHESEINQKDAQDLRKYLFTSVVFYHATLGLTKTSIIFQYLRVFYDTPIRIACWAVLTIVSFYSISAVSTSIFTCRPVAAFWDKSIEGDCFKTGGFLYFFHPSFNILTDLVLITLPLPMLSTLSLPRKQKIGLMLVFTLGGFVCVVSIVRLYSVVVSVKSNDLSFTNTSIALWSIIEANVGIICASLPTIRPLLVRYLPCTFSRRETSNLTTRTVTGSDFELNRAPNEFFSQFNDDGSAHGILSSNGTKGDAEKGQ</sequence>
<protein>
    <submittedName>
        <fullName evidence="8">Satratoxin biosynthesis SC1 cluster protein</fullName>
    </submittedName>
</protein>
<accession>A0A8T9CJZ5</accession>
<organism evidence="8 9">
    <name type="scientific">Lachnellula suecica</name>
    <dbReference type="NCBI Taxonomy" id="602035"/>
    <lineage>
        <taxon>Eukaryota</taxon>
        <taxon>Fungi</taxon>
        <taxon>Dikarya</taxon>
        <taxon>Ascomycota</taxon>
        <taxon>Pezizomycotina</taxon>
        <taxon>Leotiomycetes</taxon>
        <taxon>Helotiales</taxon>
        <taxon>Lachnaceae</taxon>
        <taxon>Lachnellula</taxon>
    </lineage>
</organism>
<dbReference type="OrthoDB" id="5401779at2759"/>
<proteinExistence type="inferred from homology"/>
<feature type="transmembrane region" description="Helical" evidence="6">
    <location>
        <begin position="161"/>
        <end position="181"/>
    </location>
</feature>
<dbReference type="PANTHER" id="PTHR33048">
    <property type="entry name" value="PTH11-LIKE INTEGRAL MEMBRANE PROTEIN (AFU_ORTHOLOGUE AFUA_5G11245)"/>
    <property type="match status" value="1"/>
</dbReference>
<evidence type="ECO:0000256" key="3">
    <source>
        <dbReference type="ARBA" id="ARBA00022989"/>
    </source>
</evidence>
<evidence type="ECO:0000256" key="1">
    <source>
        <dbReference type="ARBA" id="ARBA00004141"/>
    </source>
</evidence>
<dbReference type="AlphaFoldDB" id="A0A8T9CJZ5"/>
<feature type="transmembrane region" description="Helical" evidence="6">
    <location>
        <begin position="115"/>
        <end position="141"/>
    </location>
</feature>
<evidence type="ECO:0000256" key="2">
    <source>
        <dbReference type="ARBA" id="ARBA00022692"/>
    </source>
</evidence>
<dbReference type="InterPro" id="IPR052337">
    <property type="entry name" value="SAT4-like"/>
</dbReference>
<dbReference type="Proteomes" id="UP000469558">
    <property type="component" value="Unassembled WGS sequence"/>
</dbReference>
<dbReference type="GO" id="GO:0016020">
    <property type="term" value="C:membrane"/>
    <property type="evidence" value="ECO:0007669"/>
    <property type="project" value="UniProtKB-SubCell"/>
</dbReference>
<evidence type="ECO:0000259" key="7">
    <source>
        <dbReference type="Pfam" id="PF20684"/>
    </source>
</evidence>
<keyword evidence="2 6" id="KW-0812">Transmembrane</keyword>
<name>A0A8T9CJZ5_9HELO</name>
<feature type="transmembrane region" description="Helical" evidence="6">
    <location>
        <begin position="6"/>
        <end position="24"/>
    </location>
</feature>
<keyword evidence="3 6" id="KW-1133">Transmembrane helix</keyword>
<evidence type="ECO:0000256" key="4">
    <source>
        <dbReference type="ARBA" id="ARBA00023136"/>
    </source>
</evidence>
<evidence type="ECO:0000256" key="6">
    <source>
        <dbReference type="SAM" id="Phobius"/>
    </source>
</evidence>
<dbReference type="InterPro" id="IPR049326">
    <property type="entry name" value="Rhodopsin_dom_fungi"/>
</dbReference>
<reference evidence="8 9" key="1">
    <citation type="submission" date="2018-05" db="EMBL/GenBank/DDBJ databases">
        <title>Genome sequencing and assembly of the regulated plant pathogen Lachnellula willkommii and related sister species for the development of diagnostic species identification markers.</title>
        <authorList>
            <person name="Giroux E."/>
            <person name="Bilodeau G."/>
        </authorList>
    </citation>
    <scope>NUCLEOTIDE SEQUENCE [LARGE SCALE GENOMIC DNA]</scope>
    <source>
        <strain evidence="8 9">CBS 268.59</strain>
    </source>
</reference>
<comment type="caution">
    <text evidence="8">The sequence shown here is derived from an EMBL/GenBank/DDBJ whole genome shotgun (WGS) entry which is preliminary data.</text>
</comment>
<feature type="transmembrane region" description="Helical" evidence="6">
    <location>
        <begin position="36"/>
        <end position="55"/>
    </location>
</feature>
<evidence type="ECO:0000313" key="9">
    <source>
        <dbReference type="Proteomes" id="UP000469558"/>
    </source>
</evidence>